<dbReference type="RefSeq" id="XP_035543620.1">
    <property type="nucleotide sequence ID" value="XM_035687727.1"/>
</dbReference>
<name>A0A6P9E681_JUGRE</name>
<dbReference type="PANTHER" id="PTHR24559:SF430">
    <property type="entry name" value="RNA-DIRECTED DNA POLYMERASE"/>
    <property type="match status" value="1"/>
</dbReference>
<reference evidence="2" key="1">
    <citation type="submission" date="2025-08" db="UniProtKB">
        <authorList>
            <consortium name="RefSeq"/>
        </authorList>
    </citation>
    <scope>IDENTIFICATION</scope>
    <source>
        <tissue evidence="2">Leaves</tissue>
    </source>
</reference>
<evidence type="ECO:0000313" key="1">
    <source>
        <dbReference type="Proteomes" id="UP000235220"/>
    </source>
</evidence>
<dbReference type="KEGG" id="jre:118347697"/>
<dbReference type="PANTHER" id="PTHR24559">
    <property type="entry name" value="TRANSPOSON TY3-I GAG-POL POLYPROTEIN"/>
    <property type="match status" value="1"/>
</dbReference>
<dbReference type="InterPro" id="IPR043128">
    <property type="entry name" value="Rev_trsase/Diguanyl_cyclase"/>
</dbReference>
<proteinExistence type="predicted"/>
<dbReference type="GeneID" id="118347697"/>
<dbReference type="InterPro" id="IPR053134">
    <property type="entry name" value="RNA-dir_DNA_polymerase"/>
</dbReference>
<protein>
    <submittedName>
        <fullName evidence="2">Uncharacterized protein LOC118347697</fullName>
    </submittedName>
</protein>
<dbReference type="Gene3D" id="3.10.10.10">
    <property type="entry name" value="HIV Type 1 Reverse Transcriptase, subunit A, domain 1"/>
    <property type="match status" value="1"/>
</dbReference>
<dbReference type="AlphaFoldDB" id="A0A6P9E681"/>
<dbReference type="OrthoDB" id="101614at2759"/>
<sequence length="124" mass="14342">MCVDFTDLNKACPKHSFMLPRINFIVDSTAGHCTLSFMDAYSRYNQICIKPEDEEKTSFITDREQHLDDLREVFAILQQSQMKLNPAKCTFGVRWRTFLGFMVSEWGIEVNPEKVDVILCMAPP</sequence>
<dbReference type="InterPro" id="IPR043502">
    <property type="entry name" value="DNA/RNA_pol_sf"/>
</dbReference>
<keyword evidence="1" id="KW-1185">Reference proteome</keyword>
<dbReference type="Proteomes" id="UP000235220">
    <property type="component" value="Chromosome 2"/>
</dbReference>
<dbReference type="InParanoid" id="A0A6P9E681"/>
<dbReference type="Gene3D" id="3.30.70.270">
    <property type="match status" value="2"/>
</dbReference>
<dbReference type="CDD" id="cd01647">
    <property type="entry name" value="RT_LTR"/>
    <property type="match status" value="1"/>
</dbReference>
<organism evidence="1 2">
    <name type="scientific">Juglans regia</name>
    <name type="common">English walnut</name>
    <dbReference type="NCBI Taxonomy" id="51240"/>
    <lineage>
        <taxon>Eukaryota</taxon>
        <taxon>Viridiplantae</taxon>
        <taxon>Streptophyta</taxon>
        <taxon>Embryophyta</taxon>
        <taxon>Tracheophyta</taxon>
        <taxon>Spermatophyta</taxon>
        <taxon>Magnoliopsida</taxon>
        <taxon>eudicotyledons</taxon>
        <taxon>Gunneridae</taxon>
        <taxon>Pentapetalae</taxon>
        <taxon>rosids</taxon>
        <taxon>fabids</taxon>
        <taxon>Fagales</taxon>
        <taxon>Juglandaceae</taxon>
        <taxon>Juglans</taxon>
    </lineage>
</organism>
<evidence type="ECO:0000313" key="2">
    <source>
        <dbReference type="RefSeq" id="XP_035543620.1"/>
    </source>
</evidence>
<accession>A0A6P9E681</accession>
<dbReference type="SUPFAM" id="SSF56672">
    <property type="entry name" value="DNA/RNA polymerases"/>
    <property type="match status" value="1"/>
</dbReference>
<gene>
    <name evidence="2" type="primary">LOC118347697</name>
</gene>